<evidence type="ECO:0000259" key="15">
    <source>
        <dbReference type="Pfam" id="PF00150"/>
    </source>
</evidence>
<gene>
    <name evidence="16" type="ORF">BKCO1_4400054</name>
</gene>
<keyword evidence="10" id="KW-0624">Polysaccharide degradation</keyword>
<dbReference type="SUPFAM" id="SSF51445">
    <property type="entry name" value="(Trans)glycosidases"/>
    <property type="match status" value="1"/>
</dbReference>
<keyword evidence="5 13" id="KW-0378">Hydrolase</keyword>
<keyword evidence="9 13" id="KW-0326">Glycosidase</keyword>
<dbReference type="RefSeq" id="XP_020128101.1">
    <property type="nucleotide sequence ID" value="XM_020276111.1"/>
</dbReference>
<comment type="function">
    <text evidence="11">Endoglucanase (EG) that cleaves the internal beta-1,4-glucosidic bonds in cellulose. The degradation of cellulose involves an interplay between different cellulolytic enzymes. Hydrolysis starts with EGs, which cut internal glycosidic linkages to reduce the polymerization degree of the substrate and creates new chain ends for exocellobiohydrolases (CBHs). The CBH release the disaccharide cellobiose from the non-reducing end of the cellulose polymer chain. Finally, beta-1,4-glucosidases hydrolyze the cellobiose and other short cello-oligosaccharides into glucose units.</text>
</comment>
<comment type="similarity">
    <text evidence="2 13">Belongs to the glycosyl hydrolase 5 (cellulase A) family.</text>
</comment>
<feature type="signal peptide" evidence="14">
    <location>
        <begin position="1"/>
        <end position="22"/>
    </location>
</feature>
<organism evidence="16 17">
    <name type="scientific">Diplodia corticola</name>
    <dbReference type="NCBI Taxonomy" id="236234"/>
    <lineage>
        <taxon>Eukaryota</taxon>
        <taxon>Fungi</taxon>
        <taxon>Dikarya</taxon>
        <taxon>Ascomycota</taxon>
        <taxon>Pezizomycotina</taxon>
        <taxon>Dothideomycetes</taxon>
        <taxon>Dothideomycetes incertae sedis</taxon>
        <taxon>Botryosphaeriales</taxon>
        <taxon>Botryosphaeriaceae</taxon>
        <taxon>Diplodia</taxon>
    </lineage>
</organism>
<dbReference type="InterPro" id="IPR017853">
    <property type="entry name" value="GH"/>
</dbReference>
<dbReference type="GO" id="GO:0008810">
    <property type="term" value="F:cellulase activity"/>
    <property type="evidence" value="ECO:0007669"/>
    <property type="project" value="UniProtKB-EC"/>
</dbReference>
<evidence type="ECO:0000256" key="14">
    <source>
        <dbReference type="SAM" id="SignalP"/>
    </source>
</evidence>
<evidence type="ECO:0000256" key="4">
    <source>
        <dbReference type="ARBA" id="ARBA00022729"/>
    </source>
</evidence>
<dbReference type="PANTHER" id="PTHR34142">
    <property type="entry name" value="ENDO-BETA-1,4-GLUCANASE A"/>
    <property type="match status" value="1"/>
</dbReference>
<evidence type="ECO:0000256" key="6">
    <source>
        <dbReference type="ARBA" id="ARBA00023001"/>
    </source>
</evidence>
<dbReference type="Proteomes" id="UP000183809">
    <property type="component" value="Unassembled WGS sequence"/>
</dbReference>
<evidence type="ECO:0000256" key="9">
    <source>
        <dbReference type="ARBA" id="ARBA00023295"/>
    </source>
</evidence>
<proteinExistence type="inferred from homology"/>
<keyword evidence="7" id="KW-0119">Carbohydrate metabolism</keyword>
<dbReference type="AlphaFoldDB" id="A0A1J9QTW4"/>
<dbReference type="InterPro" id="IPR018087">
    <property type="entry name" value="Glyco_hydro_5_CS"/>
</dbReference>
<dbReference type="OrthoDB" id="5823761at2759"/>
<dbReference type="EC" id="3.2.1.4" evidence="3"/>
<evidence type="ECO:0000256" key="11">
    <source>
        <dbReference type="ARBA" id="ARBA00059691"/>
    </source>
</evidence>
<dbReference type="GO" id="GO:0030245">
    <property type="term" value="P:cellulose catabolic process"/>
    <property type="evidence" value="ECO:0007669"/>
    <property type="project" value="UniProtKB-KW"/>
</dbReference>
<keyword evidence="4 14" id="KW-0732">Signal</keyword>
<dbReference type="FunFam" id="3.20.20.80:FF:000124">
    <property type="entry name" value="Exported cellulase"/>
    <property type="match status" value="1"/>
</dbReference>
<evidence type="ECO:0000256" key="7">
    <source>
        <dbReference type="ARBA" id="ARBA00023277"/>
    </source>
</evidence>
<comment type="catalytic activity">
    <reaction evidence="1">
        <text>Endohydrolysis of (1-&gt;4)-beta-D-glucosidic linkages in cellulose, lichenin and cereal beta-D-glucans.</text>
        <dbReference type="EC" id="3.2.1.4"/>
    </reaction>
</comment>
<keyword evidence="17" id="KW-1185">Reference proteome</keyword>
<reference evidence="16 17" key="1">
    <citation type="submission" date="2016-10" db="EMBL/GenBank/DDBJ databases">
        <title>Proteomics and genomics reveal pathogen-plant mechanisms compatible with a hemibiotrophic lifestyle of Diplodia corticola.</title>
        <authorList>
            <person name="Fernandes I."/>
            <person name="De Jonge R."/>
            <person name="Van De Peer Y."/>
            <person name="Devreese B."/>
            <person name="Alves A."/>
            <person name="Esteves A.C."/>
        </authorList>
    </citation>
    <scope>NUCLEOTIDE SEQUENCE [LARGE SCALE GENOMIC DNA]</scope>
    <source>
        <strain evidence="16 17">CBS 112549</strain>
    </source>
</reference>
<dbReference type="STRING" id="236234.A0A1J9QTW4"/>
<evidence type="ECO:0000256" key="5">
    <source>
        <dbReference type="ARBA" id="ARBA00022801"/>
    </source>
</evidence>
<dbReference type="InterPro" id="IPR001547">
    <property type="entry name" value="Glyco_hydro_5"/>
</dbReference>
<evidence type="ECO:0000256" key="10">
    <source>
        <dbReference type="ARBA" id="ARBA00023326"/>
    </source>
</evidence>
<feature type="chain" id="PRO_5012227697" description="Endoglucanase EG-II" evidence="14">
    <location>
        <begin position="23"/>
        <end position="372"/>
    </location>
</feature>
<dbReference type="EMBL" id="MNUE01000044">
    <property type="protein sequence ID" value="OJD31841.1"/>
    <property type="molecule type" value="Genomic_DNA"/>
</dbReference>
<evidence type="ECO:0000256" key="2">
    <source>
        <dbReference type="ARBA" id="ARBA00005641"/>
    </source>
</evidence>
<dbReference type="Pfam" id="PF00150">
    <property type="entry name" value="Cellulase"/>
    <property type="match status" value="1"/>
</dbReference>
<dbReference type="Gene3D" id="3.20.20.80">
    <property type="entry name" value="Glycosidases"/>
    <property type="match status" value="1"/>
</dbReference>
<evidence type="ECO:0000256" key="1">
    <source>
        <dbReference type="ARBA" id="ARBA00000966"/>
    </source>
</evidence>
<name>A0A1J9QTW4_9PEZI</name>
<evidence type="ECO:0000256" key="12">
    <source>
        <dbReference type="ARBA" id="ARBA00074271"/>
    </source>
</evidence>
<feature type="domain" description="Glycoside hydrolase family 5" evidence="15">
    <location>
        <begin position="81"/>
        <end position="334"/>
    </location>
</feature>
<evidence type="ECO:0000256" key="8">
    <source>
        <dbReference type="ARBA" id="ARBA00023283"/>
    </source>
</evidence>
<evidence type="ECO:0000256" key="13">
    <source>
        <dbReference type="RuleBase" id="RU361153"/>
    </source>
</evidence>
<dbReference type="PANTHER" id="PTHR34142:SF5">
    <property type="entry name" value="CBM1 DOMAIN-CONTAINING PROTEIN"/>
    <property type="match status" value="1"/>
</dbReference>
<comment type="caution">
    <text evidence="16">The sequence shown here is derived from an EMBL/GenBank/DDBJ whole genome shotgun (WGS) entry which is preliminary data.</text>
</comment>
<dbReference type="PROSITE" id="PS00659">
    <property type="entry name" value="GLYCOSYL_HYDROL_F5"/>
    <property type="match status" value="1"/>
</dbReference>
<evidence type="ECO:0000313" key="16">
    <source>
        <dbReference type="EMBL" id="OJD31841.1"/>
    </source>
</evidence>
<evidence type="ECO:0000256" key="3">
    <source>
        <dbReference type="ARBA" id="ARBA00012601"/>
    </source>
</evidence>
<protein>
    <recommendedName>
        <fullName evidence="12">Endoglucanase EG-II</fullName>
        <ecNumber evidence="3">3.2.1.4</ecNumber>
    </recommendedName>
</protein>
<sequence length="372" mass="39060">MKSITLAAAAAAAVLSASPALALPRSTLRVSNDVAINAATASSKVKFAGLNIAGFDFGCGTDGTCTQTAQNATDPMAVSDAQGQMDHFVNDDGLNAFRLPVGWQYLVGHQLGGDLDAANAAKYDALVQGCLTSGAELCIIDVHNYARWNGQIIGQGGPTNEQFASLWKQLATKYAANAKVAFGVMNEPHDVPDVSVWAATVQAVVTAIREAGATSQYVLLPGNGWTSAASFVSDGSAAALSNVTNPDGSTDGLIFDVHKYSDSDNSGTHTECTTNNIDDAFSPLADWLRENNRLAINTESGGGNTDSCEKLYCEQIEFLNKNADVFLGYTAWSAGGFGETYELVQTPIKNSNGSYTDRPLTKKCTVGAWKSA</sequence>
<accession>A0A1J9QTW4</accession>
<evidence type="ECO:0000313" key="17">
    <source>
        <dbReference type="Proteomes" id="UP000183809"/>
    </source>
</evidence>
<keyword evidence="8" id="KW-0873">Pyrrolidone carboxylic acid</keyword>
<dbReference type="GeneID" id="31016372"/>
<keyword evidence="6" id="KW-0136">Cellulose degradation</keyword>